<evidence type="ECO:0000313" key="2">
    <source>
        <dbReference type="Proteomes" id="UP000724584"/>
    </source>
</evidence>
<proteinExistence type="predicted"/>
<name>A0ACB7PCS5_9PEZI</name>
<dbReference type="EMBL" id="JAGIZQ010000003">
    <property type="protein sequence ID" value="KAH6636702.1"/>
    <property type="molecule type" value="Genomic_DNA"/>
</dbReference>
<gene>
    <name evidence="1" type="ORF">F5144DRAFT_530467</name>
</gene>
<reference evidence="1 2" key="1">
    <citation type="journal article" date="2021" name="Nat. Commun.">
        <title>Genetic determinants of endophytism in the Arabidopsis root mycobiome.</title>
        <authorList>
            <person name="Mesny F."/>
            <person name="Miyauchi S."/>
            <person name="Thiergart T."/>
            <person name="Pickel B."/>
            <person name="Atanasova L."/>
            <person name="Karlsson M."/>
            <person name="Huettel B."/>
            <person name="Barry K.W."/>
            <person name="Haridas S."/>
            <person name="Chen C."/>
            <person name="Bauer D."/>
            <person name="Andreopoulos W."/>
            <person name="Pangilinan J."/>
            <person name="LaButti K."/>
            <person name="Riley R."/>
            <person name="Lipzen A."/>
            <person name="Clum A."/>
            <person name="Drula E."/>
            <person name="Henrissat B."/>
            <person name="Kohler A."/>
            <person name="Grigoriev I.V."/>
            <person name="Martin F.M."/>
            <person name="Hacquard S."/>
        </authorList>
    </citation>
    <scope>NUCLEOTIDE SEQUENCE [LARGE SCALE GENOMIC DNA]</scope>
    <source>
        <strain evidence="1 2">MPI-SDFR-AT-0079</strain>
    </source>
</reference>
<organism evidence="1 2">
    <name type="scientific">Chaetomium tenue</name>
    <dbReference type="NCBI Taxonomy" id="1854479"/>
    <lineage>
        <taxon>Eukaryota</taxon>
        <taxon>Fungi</taxon>
        <taxon>Dikarya</taxon>
        <taxon>Ascomycota</taxon>
        <taxon>Pezizomycotina</taxon>
        <taxon>Sordariomycetes</taxon>
        <taxon>Sordariomycetidae</taxon>
        <taxon>Sordariales</taxon>
        <taxon>Chaetomiaceae</taxon>
        <taxon>Chaetomium</taxon>
    </lineage>
</organism>
<dbReference type="Proteomes" id="UP000724584">
    <property type="component" value="Unassembled WGS sequence"/>
</dbReference>
<keyword evidence="2" id="KW-1185">Reference proteome</keyword>
<sequence length="946" mass="103593">MALPVLPNTDNFLGVALVINRSRDGPRFVFHYPPRLLPPGTSKRDADGGDDVDEDDDILPGRPSREARMETGSSSALLAAELAQWNHDDHLVTESGTQIVPWEHVAGFPTKDLENILKPARAYHKRLFQVSLDPIYCVSYPIHVPENGVWKKKKAKEPGKQRHPQKEPGPAKKEDDDPFATDAGGSARSGGERGSGSAEGIEVRDTLKPLTKSAEEAEDKKSSMTMFNLVFFLNPKRHEVKPLVDIMFTHIIKKINKAYKYCQQRSDFVWKESKRILALKDKGREDKRKMSLLWEEILSTSSLAASMQDIYEAVSLNRIAVLQLDTIEGAVTHSVQIPVPFHLPDLPQEGEKGQSGVWLTTANSLMGEEAAETPGFLDKNFALLLVMDEKRVTAELQNDADETTLAMIEFVRHCKPTLSFYQVCQQSSNILTPAQVRKFAQHFIFWRRAIAIPPLHARDMYIVSPNCDLRKLPQAATQWARQFPLSPTLPNFLAELSVAPRPYKLHCPSKAHRPVYMAMLAWLMRGGWVTQLCTFAYVVVWPEIIYEVEYALEAEEIARAKRAQNTGRDTGGAGNDGVTVASPGVTTPGDPILTGSSSTFLPLLSDLPVPSPSSTSLRDLSLSFSQTSLVPTSSTPTSPATRTSTLHTTNNNRPYTPSATPPPLLSQPPPQPPNNNSTNNTTNHHPSDPNNNNNNNNNTNSNLSDPTTNTNTNPNSDPNTTTEPTPTEQAAEKARLARLADKAARVLAERATAHARKAVPQATAHPSVNRARHLAGMAPQVILDAKKATGKESLYLSAIGRRFGDRVGGDGGDGGGGRRDGRRGEGAERPGHVVGASRERGTSAHVGERREESRGPAAGPGPAPGHGPAERGGMGRLGAGHAAGGGGIRDAVDWDERVAKAWPEFCKYFNGRSALERIALQEDMKRKDVWNLLTAMSEYLLCVRHW</sequence>
<accession>A0ACB7PCS5</accession>
<evidence type="ECO:0000313" key="1">
    <source>
        <dbReference type="EMBL" id="KAH6636702.1"/>
    </source>
</evidence>
<protein>
    <submittedName>
        <fullName evidence="1">Nitrogen permease regulator of amino acid transport activity 3-domain-containing protein</fullName>
    </submittedName>
</protein>
<comment type="caution">
    <text evidence="1">The sequence shown here is derived from an EMBL/GenBank/DDBJ whole genome shotgun (WGS) entry which is preliminary data.</text>
</comment>